<protein>
    <submittedName>
        <fullName evidence="1">Uncharacterized protein</fullName>
    </submittedName>
</protein>
<evidence type="ECO:0000313" key="1">
    <source>
        <dbReference type="EMBL" id="ERM95554.1"/>
    </source>
</evidence>
<dbReference type="Gramene" id="ERM95554">
    <property type="protein sequence ID" value="ERM95554"/>
    <property type="gene ID" value="AMTR_s00023p00058970"/>
</dbReference>
<keyword evidence="2" id="KW-1185">Reference proteome</keyword>
<dbReference type="AlphaFoldDB" id="W1NJZ5"/>
<gene>
    <name evidence="1" type="ORF">AMTR_s00023p00058970</name>
</gene>
<reference evidence="2" key="1">
    <citation type="journal article" date="2013" name="Science">
        <title>The Amborella genome and the evolution of flowering plants.</title>
        <authorList>
            <consortium name="Amborella Genome Project"/>
        </authorList>
    </citation>
    <scope>NUCLEOTIDE SEQUENCE [LARGE SCALE GENOMIC DNA]</scope>
</reference>
<sequence>MHPIDISHATELVRENYNSRNCDIIGEALDMLKMYDPEVAGKKYLKNWSWMTRWMTTCQYGILLKQMRGQVIHNPSPHRLNQRSPDGSYVLVLQDRRRAAHNSQAAQI</sequence>
<accession>W1NJZ5</accession>
<name>W1NJZ5_AMBTC</name>
<organism evidence="1 2">
    <name type="scientific">Amborella trichopoda</name>
    <dbReference type="NCBI Taxonomy" id="13333"/>
    <lineage>
        <taxon>Eukaryota</taxon>
        <taxon>Viridiplantae</taxon>
        <taxon>Streptophyta</taxon>
        <taxon>Embryophyta</taxon>
        <taxon>Tracheophyta</taxon>
        <taxon>Spermatophyta</taxon>
        <taxon>Magnoliopsida</taxon>
        <taxon>Amborellales</taxon>
        <taxon>Amborellaceae</taxon>
        <taxon>Amborella</taxon>
    </lineage>
</organism>
<dbReference type="Proteomes" id="UP000017836">
    <property type="component" value="Unassembled WGS sequence"/>
</dbReference>
<proteinExistence type="predicted"/>
<dbReference type="EMBL" id="KI397474">
    <property type="protein sequence ID" value="ERM95554.1"/>
    <property type="molecule type" value="Genomic_DNA"/>
</dbReference>
<dbReference type="HOGENOM" id="CLU_2200470_0_0_1"/>
<evidence type="ECO:0000313" key="2">
    <source>
        <dbReference type="Proteomes" id="UP000017836"/>
    </source>
</evidence>